<protein>
    <recommendedName>
        <fullName evidence="2">RRM domain-containing protein</fullName>
    </recommendedName>
</protein>
<dbReference type="SMART" id="SM00360">
    <property type="entry name" value="RRM"/>
    <property type="match status" value="1"/>
</dbReference>
<accession>R0H4E0</accession>
<dbReference type="SUPFAM" id="SSF54928">
    <property type="entry name" value="RNA-binding domain, RBD"/>
    <property type="match status" value="1"/>
</dbReference>
<evidence type="ECO:0000313" key="3">
    <source>
        <dbReference type="EMBL" id="EOA19530.1"/>
    </source>
</evidence>
<evidence type="ECO:0000259" key="2">
    <source>
        <dbReference type="PROSITE" id="PS50102"/>
    </source>
</evidence>
<dbReference type="InterPro" id="IPR050441">
    <property type="entry name" value="RBM"/>
</dbReference>
<dbReference type="EMBL" id="KB870810">
    <property type="protein sequence ID" value="EOA19530.1"/>
    <property type="molecule type" value="Genomic_DNA"/>
</dbReference>
<evidence type="ECO:0000313" key="4">
    <source>
        <dbReference type="Proteomes" id="UP000029121"/>
    </source>
</evidence>
<evidence type="ECO:0000256" key="1">
    <source>
        <dbReference type="PROSITE-ProRule" id="PRU00176"/>
    </source>
</evidence>
<dbReference type="eggNOG" id="KOG0123">
    <property type="taxonomic scope" value="Eukaryota"/>
</dbReference>
<dbReference type="GO" id="GO:0003723">
    <property type="term" value="F:RNA binding"/>
    <property type="evidence" value="ECO:0007669"/>
    <property type="project" value="UniProtKB-UniRule"/>
</dbReference>
<dbReference type="STRING" id="81985.R0H4E0"/>
<dbReference type="CDD" id="cd00590">
    <property type="entry name" value="RRM_SF"/>
    <property type="match status" value="1"/>
</dbReference>
<name>R0H4E0_9BRAS</name>
<sequence>LKMSNDDDNHGSATRQSKFTSLYISSLDAQVSEEMLILMFSDFGKVLRLVLAKDSRGESRGFAFVEFEREDSAGQAMLHLNGRLIGQKILYVERTPKVEEGRDI</sequence>
<dbReference type="InterPro" id="IPR012677">
    <property type="entry name" value="Nucleotide-bd_a/b_plait_sf"/>
</dbReference>
<dbReference type="PROSITE" id="PS50102">
    <property type="entry name" value="RRM"/>
    <property type="match status" value="1"/>
</dbReference>
<dbReference type="OrthoDB" id="439808at2759"/>
<feature type="domain" description="RRM" evidence="2">
    <location>
        <begin position="20"/>
        <end position="97"/>
    </location>
</feature>
<proteinExistence type="predicted"/>
<dbReference type="Gene3D" id="3.30.70.330">
    <property type="match status" value="1"/>
</dbReference>
<keyword evidence="1" id="KW-0694">RNA-binding</keyword>
<dbReference type="AlphaFoldDB" id="R0H4E0"/>
<gene>
    <name evidence="3" type="ORF">CARUB_v10002470mg</name>
</gene>
<reference evidence="4" key="1">
    <citation type="journal article" date="2013" name="Nat. Genet.">
        <title>The Capsella rubella genome and the genomic consequences of rapid mating system evolution.</title>
        <authorList>
            <person name="Slotte T."/>
            <person name="Hazzouri K.M."/>
            <person name="Agren J.A."/>
            <person name="Koenig D."/>
            <person name="Maumus F."/>
            <person name="Guo Y.L."/>
            <person name="Steige K."/>
            <person name="Platts A.E."/>
            <person name="Escobar J.S."/>
            <person name="Newman L.K."/>
            <person name="Wang W."/>
            <person name="Mandakova T."/>
            <person name="Vello E."/>
            <person name="Smith L.M."/>
            <person name="Henz S.R."/>
            <person name="Steffen J."/>
            <person name="Takuno S."/>
            <person name="Brandvain Y."/>
            <person name="Coop G."/>
            <person name="Andolfatto P."/>
            <person name="Hu T.T."/>
            <person name="Blanchette M."/>
            <person name="Clark R.M."/>
            <person name="Quesneville H."/>
            <person name="Nordborg M."/>
            <person name="Gaut B.S."/>
            <person name="Lysak M.A."/>
            <person name="Jenkins J."/>
            <person name="Grimwood J."/>
            <person name="Chapman J."/>
            <person name="Prochnik S."/>
            <person name="Shu S."/>
            <person name="Rokhsar D."/>
            <person name="Schmutz J."/>
            <person name="Weigel D."/>
            <person name="Wright S.I."/>
        </authorList>
    </citation>
    <scope>NUCLEOTIDE SEQUENCE [LARGE SCALE GENOMIC DNA]</scope>
    <source>
        <strain evidence="4">cv. Monte Gargano</strain>
    </source>
</reference>
<feature type="non-terminal residue" evidence="3">
    <location>
        <position position="1"/>
    </location>
</feature>
<dbReference type="InterPro" id="IPR035979">
    <property type="entry name" value="RBD_domain_sf"/>
</dbReference>
<dbReference type="PANTHER" id="PTHR48034">
    <property type="entry name" value="TRANSFORMER-2 SEX-DETERMINING PROTEIN-RELATED"/>
    <property type="match status" value="1"/>
</dbReference>
<dbReference type="KEGG" id="crb:17881647"/>
<organism evidence="3 4">
    <name type="scientific">Capsella rubella</name>
    <dbReference type="NCBI Taxonomy" id="81985"/>
    <lineage>
        <taxon>Eukaryota</taxon>
        <taxon>Viridiplantae</taxon>
        <taxon>Streptophyta</taxon>
        <taxon>Embryophyta</taxon>
        <taxon>Tracheophyta</taxon>
        <taxon>Spermatophyta</taxon>
        <taxon>Magnoliopsida</taxon>
        <taxon>eudicotyledons</taxon>
        <taxon>Gunneridae</taxon>
        <taxon>Pentapetalae</taxon>
        <taxon>rosids</taxon>
        <taxon>malvids</taxon>
        <taxon>Brassicales</taxon>
        <taxon>Brassicaceae</taxon>
        <taxon>Camelineae</taxon>
        <taxon>Capsella</taxon>
    </lineage>
</organism>
<keyword evidence="4" id="KW-1185">Reference proteome</keyword>
<dbReference type="InterPro" id="IPR000504">
    <property type="entry name" value="RRM_dom"/>
</dbReference>
<dbReference type="Pfam" id="PF00076">
    <property type="entry name" value="RRM_1"/>
    <property type="match status" value="1"/>
</dbReference>
<dbReference type="Proteomes" id="UP000029121">
    <property type="component" value="Unassembled WGS sequence"/>
</dbReference>